<evidence type="ECO:0000259" key="2">
    <source>
        <dbReference type="Pfam" id="PF01337"/>
    </source>
</evidence>
<name>A0A9Q4QU52_XYLFS</name>
<organism evidence="3 4">
    <name type="scientific">Xylella fastidiosa subsp. multiplex</name>
    <dbReference type="NCBI Taxonomy" id="644357"/>
    <lineage>
        <taxon>Bacteria</taxon>
        <taxon>Pseudomonadati</taxon>
        <taxon>Pseudomonadota</taxon>
        <taxon>Gammaproteobacteria</taxon>
        <taxon>Lysobacterales</taxon>
        <taxon>Lysobacteraceae</taxon>
        <taxon>Xylella</taxon>
    </lineage>
</organism>
<dbReference type="AlphaFoldDB" id="A0A9Q4QU52"/>
<dbReference type="Gene3D" id="3.30.370.10">
    <property type="entry name" value="Barstar-like"/>
    <property type="match status" value="1"/>
</dbReference>
<reference evidence="3" key="2">
    <citation type="journal article" date="2020" name="Appl. Environ. Microbiol.">
        <title>Multiple intercontinental introductions associated with the emergence of a plant pathogen in Europe.</title>
        <authorList>
            <person name="Landa B.B."/>
            <person name="Castillo A.I."/>
            <person name="Giampetruzzi A."/>
            <person name="Kahn A."/>
            <person name="Roman-Ecija M."/>
            <person name="Velasco-Amo M.P."/>
            <person name="Navas-Cortes J.A."/>
            <person name="Marco-Noales E."/>
            <person name="Barbe S."/>
            <person name="Moralejo E."/>
            <person name="Coletta-Filho H.D."/>
            <person name="Saldarelli P."/>
            <person name="Saponari M."/>
            <person name="Almeida R.P.P."/>
        </authorList>
    </citation>
    <scope>NUCLEOTIDE SEQUENCE</scope>
    <source>
        <strain evidence="3">XYL1981</strain>
    </source>
</reference>
<evidence type="ECO:0000313" key="3">
    <source>
        <dbReference type="EMBL" id="MRU24823.1"/>
    </source>
</evidence>
<dbReference type="RefSeq" id="WP_004084678.1">
    <property type="nucleotide sequence ID" value="NZ_CP052855.1"/>
</dbReference>
<dbReference type="CDD" id="cd05141">
    <property type="entry name" value="Barstar_evA4336-like"/>
    <property type="match status" value="1"/>
</dbReference>
<evidence type="ECO:0000313" key="4">
    <source>
        <dbReference type="Proteomes" id="UP000474061"/>
    </source>
</evidence>
<dbReference type="InterPro" id="IPR035905">
    <property type="entry name" value="Barstar-like_sf"/>
</dbReference>
<protein>
    <recommendedName>
        <fullName evidence="2">Barstar (barnase inhibitor) domain-containing protein</fullName>
    </recommendedName>
</protein>
<dbReference type="EMBL" id="VDCJ01000353">
    <property type="protein sequence ID" value="MRU24823.1"/>
    <property type="molecule type" value="Genomic_DNA"/>
</dbReference>
<reference evidence="3" key="1">
    <citation type="submission" date="2019-05" db="EMBL/GenBank/DDBJ databases">
        <authorList>
            <person name="Castillo A."/>
            <person name="Giampetruzzi A."/>
            <person name="Landa B."/>
            <person name="Saponari M."/>
            <person name="Almeida R.P.P."/>
            <person name="Moralejo E."/>
            <person name="Marco-Noales E."/>
            <person name="Velasco-Amo M.P."/>
            <person name="Roman-Ecija M."/>
            <person name="Navarro I."/>
            <person name="Monterde A."/>
            <person name="Barbe S."/>
        </authorList>
    </citation>
    <scope>NUCLEOTIDE SEQUENCE</scope>
    <source>
        <strain evidence="3">XYL1981</strain>
    </source>
</reference>
<dbReference type="Pfam" id="PF01337">
    <property type="entry name" value="Barstar"/>
    <property type="match status" value="1"/>
</dbReference>
<sequence>MNSNTLRLDPGDPRSSRVYRVASSDLPHFAAVTHAAGLQVIHVNLHQCRDKATLLLELATQLNFPKSFGHNWDALADALRDLSWLAASGGQALLLDGIATLAQQAADTHAILLDILEEATASWANDSRVFMVFVADTD</sequence>
<accession>A0A9Q4QU52</accession>
<comment type="caution">
    <text evidence="3">The sequence shown here is derived from an EMBL/GenBank/DDBJ whole genome shotgun (WGS) entry which is preliminary data.</text>
</comment>
<gene>
    <name evidence="3" type="ORF">FG476_12405</name>
</gene>
<proteinExistence type="inferred from homology"/>
<evidence type="ECO:0000256" key="1">
    <source>
        <dbReference type="ARBA" id="ARBA00006845"/>
    </source>
</evidence>
<dbReference type="InterPro" id="IPR000468">
    <property type="entry name" value="Barstar"/>
</dbReference>
<dbReference type="Proteomes" id="UP000474061">
    <property type="component" value="Unassembled WGS sequence"/>
</dbReference>
<comment type="similarity">
    <text evidence="1">Belongs to the barstar family.</text>
</comment>
<dbReference type="SUPFAM" id="SSF52038">
    <property type="entry name" value="Barstar-related"/>
    <property type="match status" value="1"/>
</dbReference>
<feature type="domain" description="Barstar (barnase inhibitor)" evidence="2">
    <location>
        <begin position="39"/>
        <end position="134"/>
    </location>
</feature>